<evidence type="ECO:0000313" key="2">
    <source>
        <dbReference type="Proteomes" id="UP000269573"/>
    </source>
</evidence>
<dbReference type="RefSeq" id="WP_122923944.1">
    <property type="nucleotide sequence ID" value="NZ_RHHU01000007.1"/>
</dbReference>
<dbReference type="AlphaFoldDB" id="A0A3M8DBB6"/>
<organism evidence="1 2">
    <name type="scientific">Brevibacillus nitrificans</name>
    <dbReference type="NCBI Taxonomy" id="651560"/>
    <lineage>
        <taxon>Bacteria</taxon>
        <taxon>Bacillati</taxon>
        <taxon>Bacillota</taxon>
        <taxon>Bacilli</taxon>
        <taxon>Bacillales</taxon>
        <taxon>Paenibacillaceae</taxon>
        <taxon>Brevibacillus</taxon>
    </lineage>
</organism>
<comment type="caution">
    <text evidence="1">The sequence shown here is derived from an EMBL/GenBank/DDBJ whole genome shotgun (WGS) entry which is preliminary data.</text>
</comment>
<proteinExistence type="predicted"/>
<accession>A0A3M8DBB6</accession>
<evidence type="ECO:0000313" key="1">
    <source>
        <dbReference type="EMBL" id="RNB85278.1"/>
    </source>
</evidence>
<protein>
    <submittedName>
        <fullName evidence="1">Uncharacterized protein</fullName>
    </submittedName>
</protein>
<dbReference type="Proteomes" id="UP000269573">
    <property type="component" value="Unassembled WGS sequence"/>
</dbReference>
<name>A0A3M8DBB6_9BACL</name>
<sequence>MSQKFTYHDWVLEQKLSPEQNIALSILLRLMAGKLEGEILPEIEKKIRSKHPGLAHILDIPEISQEMVFTTLEANLSLPRVQISRMFEGIQNQGNFARLAEFMR</sequence>
<dbReference type="EMBL" id="RHHU01000007">
    <property type="protein sequence ID" value="RNB85278.1"/>
    <property type="molecule type" value="Genomic_DNA"/>
</dbReference>
<reference evidence="1 2" key="1">
    <citation type="submission" date="2018-10" db="EMBL/GenBank/DDBJ databases">
        <title>Phylogenomics of Brevibacillus.</title>
        <authorList>
            <person name="Dunlap C."/>
        </authorList>
    </citation>
    <scope>NUCLEOTIDE SEQUENCE [LARGE SCALE GENOMIC DNA]</scope>
    <source>
        <strain evidence="1 2">JCM 15774</strain>
    </source>
</reference>
<gene>
    <name evidence="1" type="ORF">EDM59_12805</name>
</gene>
<keyword evidence="2" id="KW-1185">Reference proteome</keyword>